<comment type="caution">
    <text evidence="2">The sequence shown here is derived from an EMBL/GenBank/DDBJ whole genome shotgun (WGS) entry which is preliminary data.</text>
</comment>
<keyword evidence="1" id="KW-0812">Transmembrane</keyword>
<keyword evidence="3" id="KW-1185">Reference proteome</keyword>
<feature type="transmembrane region" description="Helical" evidence="1">
    <location>
        <begin position="91"/>
        <end position="112"/>
    </location>
</feature>
<evidence type="ECO:0000313" key="2">
    <source>
        <dbReference type="EMBL" id="MFC4411788.1"/>
    </source>
</evidence>
<keyword evidence="1" id="KW-1133">Transmembrane helix</keyword>
<accession>A0ABV8X7A9</accession>
<dbReference type="Proteomes" id="UP001595817">
    <property type="component" value="Unassembled WGS sequence"/>
</dbReference>
<keyword evidence="1" id="KW-0472">Membrane</keyword>
<gene>
    <name evidence="2" type="ORF">ACFOZY_15465</name>
</gene>
<feature type="transmembrane region" description="Helical" evidence="1">
    <location>
        <begin position="7"/>
        <end position="25"/>
    </location>
</feature>
<proteinExistence type="predicted"/>
<organism evidence="2 3">
    <name type="scientific">Chungangia koreensis</name>
    <dbReference type="NCBI Taxonomy" id="752657"/>
    <lineage>
        <taxon>Bacteria</taxon>
        <taxon>Bacillati</taxon>
        <taxon>Bacillota</taxon>
        <taxon>Bacilli</taxon>
        <taxon>Lactobacillales</taxon>
        <taxon>Chungangia</taxon>
    </lineage>
</organism>
<evidence type="ECO:0000256" key="1">
    <source>
        <dbReference type="SAM" id="Phobius"/>
    </source>
</evidence>
<evidence type="ECO:0000313" key="3">
    <source>
        <dbReference type="Proteomes" id="UP001595817"/>
    </source>
</evidence>
<dbReference type="EMBL" id="JBHSEC010000022">
    <property type="protein sequence ID" value="MFC4411788.1"/>
    <property type="molecule type" value="Genomic_DNA"/>
</dbReference>
<name>A0ABV8X7A9_9LACT</name>
<reference evidence="3" key="1">
    <citation type="journal article" date="2019" name="Int. J. Syst. Evol. Microbiol.">
        <title>The Global Catalogue of Microorganisms (GCM) 10K type strain sequencing project: providing services to taxonomists for standard genome sequencing and annotation.</title>
        <authorList>
            <consortium name="The Broad Institute Genomics Platform"/>
            <consortium name="The Broad Institute Genome Sequencing Center for Infectious Disease"/>
            <person name="Wu L."/>
            <person name="Ma J."/>
        </authorList>
    </citation>
    <scope>NUCLEOTIDE SEQUENCE [LARGE SCALE GENOMIC DNA]</scope>
    <source>
        <strain evidence="3">CCUG 59778</strain>
    </source>
</reference>
<feature type="transmembrane region" description="Helical" evidence="1">
    <location>
        <begin position="65"/>
        <end position="85"/>
    </location>
</feature>
<dbReference type="RefSeq" id="WP_378157128.1">
    <property type="nucleotide sequence ID" value="NZ_JBHSEC010000022.1"/>
</dbReference>
<sequence>MKKINALYEIATLLVITILLAYDYFPALYSIFYLPKPWMFFALAAILIISFFVNRRYEESAKQLLIRHVVVLVYSLLLLSIFTLIGGSSQVGISLDNPALWIVVVIGILQINRQRKKLNDQR</sequence>
<protein>
    <submittedName>
        <fullName evidence="2">Uncharacterized protein</fullName>
    </submittedName>
</protein>
<feature type="transmembrane region" description="Helical" evidence="1">
    <location>
        <begin position="37"/>
        <end position="53"/>
    </location>
</feature>